<dbReference type="AlphaFoldDB" id="A0A4R4V1E0"/>
<dbReference type="RefSeq" id="WP_132619804.1">
    <property type="nucleotide sequence ID" value="NZ_SMKV01000004.1"/>
</dbReference>
<evidence type="ECO:0000313" key="3">
    <source>
        <dbReference type="Proteomes" id="UP000294744"/>
    </source>
</evidence>
<organism evidence="2 3">
    <name type="scientific">Saccharopolyspora aridisoli</name>
    <dbReference type="NCBI Taxonomy" id="2530385"/>
    <lineage>
        <taxon>Bacteria</taxon>
        <taxon>Bacillati</taxon>
        <taxon>Actinomycetota</taxon>
        <taxon>Actinomycetes</taxon>
        <taxon>Pseudonocardiales</taxon>
        <taxon>Pseudonocardiaceae</taxon>
        <taxon>Saccharopolyspora</taxon>
    </lineage>
</organism>
<keyword evidence="3" id="KW-1185">Reference proteome</keyword>
<gene>
    <name evidence="2" type="ORF">E1161_04310</name>
</gene>
<evidence type="ECO:0000256" key="1">
    <source>
        <dbReference type="SAM" id="MobiDB-lite"/>
    </source>
</evidence>
<evidence type="ECO:0000313" key="2">
    <source>
        <dbReference type="EMBL" id="TDC95414.1"/>
    </source>
</evidence>
<protein>
    <submittedName>
        <fullName evidence="2">Uncharacterized protein</fullName>
    </submittedName>
</protein>
<dbReference type="EMBL" id="SMKV01000004">
    <property type="protein sequence ID" value="TDC95414.1"/>
    <property type="molecule type" value="Genomic_DNA"/>
</dbReference>
<accession>A0A4R4V1E0</accession>
<sequence>MGRVAVVGGAGDHGVSVDRRDEAGNVEQALRVVAGTVAGRVVAGGDVVEHLGDEPGGTGVELAGVLAVLPDPDEHVQRVADAFDERVADPLADVRLGLVAGESR</sequence>
<name>A0A4R4V1E0_9PSEU</name>
<reference evidence="2 3" key="1">
    <citation type="submission" date="2019-03" db="EMBL/GenBank/DDBJ databases">
        <title>Draft genome sequences of novel Actinobacteria.</title>
        <authorList>
            <person name="Sahin N."/>
            <person name="Ay H."/>
            <person name="Saygin H."/>
        </authorList>
    </citation>
    <scope>NUCLEOTIDE SEQUENCE [LARGE SCALE GENOMIC DNA]</scope>
    <source>
        <strain evidence="2 3">16K404</strain>
    </source>
</reference>
<feature type="region of interest" description="Disordered" evidence="1">
    <location>
        <begin position="1"/>
        <end position="20"/>
    </location>
</feature>
<comment type="caution">
    <text evidence="2">The sequence shown here is derived from an EMBL/GenBank/DDBJ whole genome shotgun (WGS) entry which is preliminary data.</text>
</comment>
<dbReference type="Proteomes" id="UP000294744">
    <property type="component" value="Unassembled WGS sequence"/>
</dbReference>
<proteinExistence type="predicted"/>